<evidence type="ECO:0000313" key="2">
    <source>
        <dbReference type="EMBL" id="KAL1273905.1"/>
    </source>
</evidence>
<comment type="caution">
    <text evidence="2">The sequence shown here is derived from an EMBL/GenBank/DDBJ whole genome shotgun (WGS) entry which is preliminary data.</text>
</comment>
<accession>A0ABR3NAE0</accession>
<sequence length="94" mass="10382">MPGSLEGGKQFQQQAGGNKAEVWVCVRMRACVSIQSSSRAPVLERRKACRKVDARGPNITVGLEPFDKSNNTGQEWQKPQPTAVERCTEIMALH</sequence>
<dbReference type="EMBL" id="JAYMGO010000005">
    <property type="protein sequence ID" value="KAL1273905.1"/>
    <property type="molecule type" value="Genomic_DNA"/>
</dbReference>
<reference evidence="2 3" key="1">
    <citation type="submission" date="2023-09" db="EMBL/GenBank/DDBJ databases">
        <authorList>
            <person name="Wang M."/>
        </authorList>
    </citation>
    <scope>NUCLEOTIDE SEQUENCE [LARGE SCALE GENOMIC DNA]</scope>
    <source>
        <strain evidence="2">GT-2023</strain>
        <tissue evidence="2">Liver</tissue>
    </source>
</reference>
<organism evidence="2 3">
    <name type="scientific">Cirrhinus molitorella</name>
    <name type="common">mud carp</name>
    <dbReference type="NCBI Taxonomy" id="172907"/>
    <lineage>
        <taxon>Eukaryota</taxon>
        <taxon>Metazoa</taxon>
        <taxon>Chordata</taxon>
        <taxon>Craniata</taxon>
        <taxon>Vertebrata</taxon>
        <taxon>Euteleostomi</taxon>
        <taxon>Actinopterygii</taxon>
        <taxon>Neopterygii</taxon>
        <taxon>Teleostei</taxon>
        <taxon>Ostariophysi</taxon>
        <taxon>Cypriniformes</taxon>
        <taxon>Cyprinidae</taxon>
        <taxon>Labeoninae</taxon>
        <taxon>Labeonini</taxon>
        <taxon>Cirrhinus</taxon>
    </lineage>
</organism>
<protein>
    <submittedName>
        <fullName evidence="2">Uncharacterized protein</fullName>
    </submittedName>
</protein>
<evidence type="ECO:0000313" key="3">
    <source>
        <dbReference type="Proteomes" id="UP001558613"/>
    </source>
</evidence>
<feature type="region of interest" description="Disordered" evidence="1">
    <location>
        <begin position="60"/>
        <end position="82"/>
    </location>
</feature>
<evidence type="ECO:0000256" key="1">
    <source>
        <dbReference type="SAM" id="MobiDB-lite"/>
    </source>
</evidence>
<name>A0ABR3NAE0_9TELE</name>
<keyword evidence="3" id="KW-1185">Reference proteome</keyword>
<feature type="compositionally biased region" description="Polar residues" evidence="1">
    <location>
        <begin position="68"/>
        <end position="80"/>
    </location>
</feature>
<gene>
    <name evidence="2" type="ORF">QQF64_026719</name>
</gene>
<dbReference type="Proteomes" id="UP001558613">
    <property type="component" value="Unassembled WGS sequence"/>
</dbReference>
<proteinExistence type="predicted"/>